<dbReference type="OrthoDB" id="125178at2759"/>
<keyword evidence="1" id="KW-0472">Membrane</keyword>
<dbReference type="AlphaFoldDB" id="A0A225UFM0"/>
<name>A0A225UFM0_9STRA</name>
<sequence length="97" mass="10334">AAVDKKVEAAMDKIKVGGELKPLNDANPNWKLAVSNFKGSEKFKNVNEKEVAKFTEGVAKVVAKNPSKWSTMKKILVATYGVALTALIATALVTMAG</sequence>
<accession>A0A225UFM0</accession>
<evidence type="ECO:0000313" key="2">
    <source>
        <dbReference type="EMBL" id="OWY90919.1"/>
    </source>
</evidence>
<feature type="transmembrane region" description="Helical" evidence="1">
    <location>
        <begin position="75"/>
        <end position="96"/>
    </location>
</feature>
<comment type="caution">
    <text evidence="2">The sequence shown here is derived from an EMBL/GenBank/DDBJ whole genome shotgun (WGS) entry which is preliminary data.</text>
</comment>
<gene>
    <name evidence="2" type="ORF">PHMEG_00040721</name>
</gene>
<keyword evidence="1" id="KW-1133">Transmembrane helix</keyword>
<keyword evidence="1" id="KW-0812">Transmembrane</keyword>
<organism evidence="2 3">
    <name type="scientific">Phytophthora megakarya</name>
    <dbReference type="NCBI Taxonomy" id="4795"/>
    <lineage>
        <taxon>Eukaryota</taxon>
        <taxon>Sar</taxon>
        <taxon>Stramenopiles</taxon>
        <taxon>Oomycota</taxon>
        <taxon>Peronosporomycetes</taxon>
        <taxon>Peronosporales</taxon>
        <taxon>Peronosporaceae</taxon>
        <taxon>Phytophthora</taxon>
    </lineage>
</organism>
<proteinExistence type="predicted"/>
<keyword evidence="3" id="KW-1185">Reference proteome</keyword>
<feature type="non-terminal residue" evidence="2">
    <location>
        <position position="1"/>
    </location>
</feature>
<reference evidence="3" key="1">
    <citation type="submission" date="2017-03" db="EMBL/GenBank/DDBJ databases">
        <title>Phytopthora megakarya and P. palmivora, two closely related causual agents of cacao black pod achieved similar genome size and gene model numbers by different mechanisms.</title>
        <authorList>
            <person name="Ali S."/>
            <person name="Shao J."/>
            <person name="Larry D.J."/>
            <person name="Kronmiller B."/>
            <person name="Shen D."/>
            <person name="Strem M.D."/>
            <person name="Melnick R.L."/>
            <person name="Guiltinan M.J."/>
            <person name="Tyler B.M."/>
            <person name="Meinhardt L.W."/>
            <person name="Bailey B.A."/>
        </authorList>
    </citation>
    <scope>NUCLEOTIDE SEQUENCE [LARGE SCALE GENOMIC DNA]</scope>
    <source>
        <strain evidence="3">zdho120</strain>
    </source>
</reference>
<evidence type="ECO:0008006" key="4">
    <source>
        <dbReference type="Google" id="ProtNLM"/>
    </source>
</evidence>
<evidence type="ECO:0000256" key="1">
    <source>
        <dbReference type="SAM" id="Phobius"/>
    </source>
</evidence>
<evidence type="ECO:0000313" key="3">
    <source>
        <dbReference type="Proteomes" id="UP000198211"/>
    </source>
</evidence>
<protein>
    <recommendedName>
        <fullName evidence="4">RxLR effector protein</fullName>
    </recommendedName>
</protein>
<dbReference type="Proteomes" id="UP000198211">
    <property type="component" value="Unassembled WGS sequence"/>
</dbReference>
<dbReference type="EMBL" id="NBNE01021531">
    <property type="protein sequence ID" value="OWY90919.1"/>
    <property type="molecule type" value="Genomic_DNA"/>
</dbReference>